<dbReference type="InterPro" id="IPR027434">
    <property type="entry name" value="Homing_endonucl"/>
</dbReference>
<geneLocation type="mitochondrion" evidence="2"/>
<evidence type="ECO:0000256" key="1">
    <source>
        <dbReference type="SAM" id="MobiDB-lite"/>
    </source>
</evidence>
<dbReference type="SUPFAM" id="SSF55608">
    <property type="entry name" value="Homing endonucleases"/>
    <property type="match status" value="2"/>
</dbReference>
<evidence type="ECO:0000313" key="2">
    <source>
        <dbReference type="EMBL" id="AYE93203.1"/>
    </source>
</evidence>
<dbReference type="PANTHER" id="PTHR36181">
    <property type="entry name" value="INTRON-ENCODED ENDONUCLEASE AI3-RELATED"/>
    <property type="match status" value="1"/>
</dbReference>
<dbReference type="AlphaFoldDB" id="A0A386TY98"/>
<protein>
    <submittedName>
        <fullName evidence="2">LAGLIDADG homing endonuclease</fullName>
    </submittedName>
</protein>
<dbReference type="InterPro" id="IPR051289">
    <property type="entry name" value="LAGLIDADG_Endonuclease"/>
</dbReference>
<keyword evidence="2" id="KW-0255">Endonuclease</keyword>
<keyword evidence="2" id="KW-0496">Mitochondrion</keyword>
<accession>A0A386TY98</accession>
<keyword evidence="2" id="KW-0540">Nuclease</keyword>
<reference evidence="2" key="1">
    <citation type="submission" date="2018-08" db="EMBL/GenBank/DDBJ databases">
        <title>Comparative mitochondrial genomics of the basidiomycete Termitomyces.</title>
        <authorList>
            <person name="Nieuwenhuis M."/>
        </authorList>
    </citation>
    <scope>NUCLEOTIDE SEQUENCE</scope>
    <source>
        <strain evidence="2">Mi166</strain>
    </source>
</reference>
<keyword evidence="2" id="KW-0378">Hydrolase</keyword>
<gene>
    <name evidence="2" type="ORF">C0995_000018</name>
</gene>
<proteinExistence type="predicted"/>
<dbReference type="EMBL" id="MH725795">
    <property type="protein sequence ID" value="AYE93203.1"/>
    <property type="molecule type" value="Genomic_DNA"/>
</dbReference>
<dbReference type="Gene3D" id="3.10.28.10">
    <property type="entry name" value="Homing endonucleases"/>
    <property type="match status" value="2"/>
</dbReference>
<name>A0A386TY98_9AGAR</name>
<organism evidence="2">
    <name type="scientific">Termitomyces sp</name>
    <dbReference type="NCBI Taxonomy" id="1916073"/>
    <lineage>
        <taxon>Eukaryota</taxon>
        <taxon>Fungi</taxon>
        <taxon>Dikarya</taxon>
        <taxon>Basidiomycota</taxon>
        <taxon>Agaricomycotina</taxon>
        <taxon>Agaricomycetes</taxon>
        <taxon>Agaricomycetidae</taxon>
        <taxon>Agaricales</taxon>
        <taxon>Tricholomatineae</taxon>
        <taxon>Lyophyllaceae</taxon>
        <taxon>Termitomyces</taxon>
    </lineage>
</organism>
<sequence length="406" mass="45991">MQSEAIMLSIFIMGTKTSLDAGNSSSFKGARSRLLVGASDPSIRTNNNTTVKMSVTRGQSAWASTTSTSETKREVPLSKSLNKKNIEFGQWVTGVTDGDGTFHFSEHLPGKWIFYFKIAQSTYNLRLLYHIKAQLGVGEVRVDNSSLLKAKEKGVIKSLRSPCPCKNVQTMAEFRVRDRQLLLQHIVPLFDQNRLLTSKYYNFELFKKALLVATDTALTKYQKHAMLAELKNQVRPADYMSPAWSIVNNKVTSPAEAKKVMTKSWLVGFSEAGGSFYLYTKDANRIAHAFEITPPALALTVKDGAREKLDKIVLDAAAQLLDIRVRVKKTYFTAYADSLRDISNIIAFFQNTMKGMKSIEYRIWARSFNKMKTGTERFVYLTKVRDQLKSIRSIRLDKTFNRVKRL</sequence>
<dbReference type="PANTHER" id="PTHR36181:SF2">
    <property type="entry name" value="INTRON-ENCODED ENDONUCLEASE AI3-RELATED"/>
    <property type="match status" value="1"/>
</dbReference>
<feature type="compositionally biased region" description="Low complexity" evidence="1">
    <location>
        <begin position="60"/>
        <end position="69"/>
    </location>
</feature>
<feature type="region of interest" description="Disordered" evidence="1">
    <location>
        <begin position="54"/>
        <end position="75"/>
    </location>
</feature>
<dbReference type="GO" id="GO:0004519">
    <property type="term" value="F:endonuclease activity"/>
    <property type="evidence" value="ECO:0007669"/>
    <property type="project" value="UniProtKB-KW"/>
</dbReference>